<dbReference type="GeneID" id="19882738"/>
<dbReference type="PROSITE" id="PS50294">
    <property type="entry name" value="WD_REPEATS_REGION"/>
    <property type="match status" value="1"/>
</dbReference>
<dbReference type="OrthoDB" id="10261470at2759"/>
<dbReference type="RefSeq" id="XP_007605473.1">
    <property type="nucleotide sequence ID" value="XM_007605411.1"/>
</dbReference>
<dbReference type="InterPro" id="IPR001680">
    <property type="entry name" value="WD40_rpt"/>
</dbReference>
<dbReference type="VEuPathDB" id="MicrosporidiaDB:VICG_02028"/>
<dbReference type="GO" id="GO:0006888">
    <property type="term" value="P:endoplasmic reticulum to Golgi vesicle-mediated transport"/>
    <property type="evidence" value="ECO:0007669"/>
    <property type="project" value="TreeGrafter"/>
</dbReference>
<keyword evidence="5" id="KW-1185">Reference proteome</keyword>
<dbReference type="OMA" id="FFINEHI"/>
<dbReference type="GO" id="GO:0030126">
    <property type="term" value="C:COPI vesicle coat"/>
    <property type="evidence" value="ECO:0007669"/>
    <property type="project" value="TreeGrafter"/>
</dbReference>
<evidence type="ECO:0000313" key="4">
    <source>
        <dbReference type="EMBL" id="ELA40939.1"/>
    </source>
</evidence>
<dbReference type="GO" id="GO:0006890">
    <property type="term" value="P:retrograde vesicle-mediated transport, Golgi to endoplasmic reticulum"/>
    <property type="evidence" value="ECO:0007669"/>
    <property type="project" value="TreeGrafter"/>
</dbReference>
<dbReference type="InterPro" id="IPR036322">
    <property type="entry name" value="WD40_repeat_dom_sf"/>
</dbReference>
<evidence type="ECO:0000256" key="1">
    <source>
        <dbReference type="ARBA" id="ARBA00022574"/>
    </source>
</evidence>
<dbReference type="EMBL" id="JH370154">
    <property type="protein sequence ID" value="ELA40939.1"/>
    <property type="molecule type" value="Genomic_DNA"/>
</dbReference>
<gene>
    <name evidence="4" type="ORF">VICG_02028</name>
</gene>
<keyword evidence="2" id="KW-0677">Repeat</keyword>
<evidence type="ECO:0000256" key="3">
    <source>
        <dbReference type="PROSITE-ProRule" id="PRU00221"/>
    </source>
</evidence>
<dbReference type="InParanoid" id="L2GJX7"/>
<dbReference type="Pfam" id="PF00400">
    <property type="entry name" value="WD40"/>
    <property type="match status" value="1"/>
</dbReference>
<name>L2GJX7_VITCO</name>
<reference evidence="5" key="1">
    <citation type="submission" date="2011-05" db="EMBL/GenBank/DDBJ databases">
        <title>The genome sequence of Vittaforma corneae strain ATCC 50505.</title>
        <authorList>
            <consortium name="The Broad Institute Genome Sequencing Platform"/>
            <person name="Cuomo C."/>
            <person name="Didier E."/>
            <person name="Bowers L."/>
            <person name="Young S.K."/>
            <person name="Zeng Q."/>
            <person name="Gargeya S."/>
            <person name="Fitzgerald M."/>
            <person name="Haas B."/>
            <person name="Abouelleil A."/>
            <person name="Alvarado L."/>
            <person name="Arachchi H.M."/>
            <person name="Berlin A."/>
            <person name="Chapman S.B."/>
            <person name="Gearin G."/>
            <person name="Goldberg J."/>
            <person name="Griggs A."/>
            <person name="Gujja S."/>
            <person name="Hansen M."/>
            <person name="Heiman D."/>
            <person name="Howarth C."/>
            <person name="Larimer J."/>
            <person name="Lui A."/>
            <person name="MacDonald P.J.P."/>
            <person name="McCowen C."/>
            <person name="Montmayeur A."/>
            <person name="Murphy C."/>
            <person name="Neiman D."/>
            <person name="Pearson M."/>
            <person name="Priest M."/>
            <person name="Roberts A."/>
            <person name="Saif S."/>
            <person name="Shea T."/>
            <person name="Sisk P."/>
            <person name="Stolte C."/>
            <person name="Sykes S."/>
            <person name="Wortman J."/>
            <person name="Nusbaum C."/>
            <person name="Birren B."/>
        </authorList>
    </citation>
    <scope>NUCLEOTIDE SEQUENCE [LARGE SCALE GENOMIC DNA]</scope>
    <source>
        <strain evidence="5">ATCC 50505</strain>
    </source>
</reference>
<dbReference type="GO" id="GO:0006886">
    <property type="term" value="P:intracellular protein transport"/>
    <property type="evidence" value="ECO:0007669"/>
    <property type="project" value="TreeGrafter"/>
</dbReference>
<dbReference type="SUPFAM" id="SSF50978">
    <property type="entry name" value="WD40 repeat-like"/>
    <property type="match status" value="1"/>
</dbReference>
<sequence>MEVQTKAIFKTRTPRVKCVTSHPNYPDILVCLFTGEIRLYDPKTFNIKKSAQICEVPIRTAVIVPSKDCILVGNDEGCILVVDLGNLSVIETVKAHDDFIRKIVVDECNQRIITVSDDNRTKLWSLPTE</sequence>
<dbReference type="InterPro" id="IPR015943">
    <property type="entry name" value="WD40/YVTN_repeat-like_dom_sf"/>
</dbReference>
<keyword evidence="1 3" id="KW-0853">WD repeat</keyword>
<organism evidence="4 5">
    <name type="scientific">Vittaforma corneae (strain ATCC 50505)</name>
    <name type="common">Microsporidian parasite</name>
    <name type="synonym">Nosema corneum</name>
    <dbReference type="NCBI Taxonomy" id="993615"/>
    <lineage>
        <taxon>Eukaryota</taxon>
        <taxon>Fungi</taxon>
        <taxon>Fungi incertae sedis</taxon>
        <taxon>Microsporidia</taxon>
        <taxon>Nosematidae</taxon>
        <taxon>Vittaforma</taxon>
    </lineage>
</organism>
<feature type="repeat" description="WD" evidence="3">
    <location>
        <begin position="93"/>
        <end position="129"/>
    </location>
</feature>
<dbReference type="PANTHER" id="PTHR19876:SF2">
    <property type="entry name" value="COATOMER SUBUNIT BETA"/>
    <property type="match status" value="1"/>
</dbReference>
<proteinExistence type="predicted"/>
<dbReference type="GO" id="GO:0006891">
    <property type="term" value="P:intra-Golgi vesicle-mediated transport"/>
    <property type="evidence" value="ECO:0007669"/>
    <property type="project" value="TreeGrafter"/>
</dbReference>
<dbReference type="AlphaFoldDB" id="L2GJX7"/>
<dbReference type="PANTHER" id="PTHR19876">
    <property type="entry name" value="COATOMER"/>
    <property type="match status" value="1"/>
</dbReference>
<accession>L2GJX7</accession>
<dbReference type="Proteomes" id="UP000011082">
    <property type="component" value="Unassembled WGS sequence"/>
</dbReference>
<dbReference type="Gene3D" id="2.130.10.10">
    <property type="entry name" value="YVTN repeat-like/Quinoprotein amine dehydrogenase"/>
    <property type="match status" value="1"/>
</dbReference>
<dbReference type="SMART" id="SM00320">
    <property type="entry name" value="WD40"/>
    <property type="match status" value="3"/>
</dbReference>
<dbReference type="PROSITE" id="PS50082">
    <property type="entry name" value="WD_REPEATS_2"/>
    <property type="match status" value="1"/>
</dbReference>
<dbReference type="InterPro" id="IPR050844">
    <property type="entry name" value="Coatomer_complex_subunit"/>
</dbReference>
<dbReference type="STRING" id="993615.L2GJX7"/>
<dbReference type="HOGENOM" id="CLU_2098537_0_0_1"/>
<evidence type="ECO:0000256" key="2">
    <source>
        <dbReference type="ARBA" id="ARBA00022737"/>
    </source>
</evidence>
<protein>
    <submittedName>
        <fullName evidence="4">Uncharacterized protein</fullName>
    </submittedName>
</protein>
<evidence type="ECO:0000313" key="5">
    <source>
        <dbReference type="Proteomes" id="UP000011082"/>
    </source>
</evidence>